<evidence type="ECO:0000256" key="2">
    <source>
        <dbReference type="SAM" id="MobiDB-lite"/>
    </source>
</evidence>
<comment type="caution">
    <text evidence="4">The sequence shown here is derived from an EMBL/GenBank/DDBJ whole genome shotgun (WGS) entry which is preliminary data.</text>
</comment>
<reference evidence="4 6" key="1">
    <citation type="submission" date="2018-05" db="EMBL/GenBank/DDBJ databases">
        <title>Legionella qingyii sp.nov., whole genome shotgun sequence.</title>
        <authorList>
            <person name="Wu H."/>
            <person name="Zhu Q."/>
            <person name="Hu C."/>
        </authorList>
    </citation>
    <scope>NUCLEOTIDE SEQUENCE [LARGE SCALE GENOMIC DNA]</scope>
    <source>
        <strain evidence="4 6">HEB18</strain>
    </source>
</reference>
<evidence type="ECO:0000256" key="1">
    <source>
        <dbReference type="SAM" id="Coils"/>
    </source>
</evidence>
<evidence type="ECO:0000313" key="7">
    <source>
        <dbReference type="Proteomes" id="UP000287374"/>
    </source>
</evidence>
<feature type="transmembrane region" description="Helical" evidence="3">
    <location>
        <begin position="285"/>
        <end position="304"/>
    </location>
</feature>
<feature type="transmembrane region" description="Helical" evidence="3">
    <location>
        <begin position="260"/>
        <end position="279"/>
    </location>
</feature>
<dbReference type="EMBL" id="QHJG01000007">
    <property type="protein sequence ID" value="PWY56544.1"/>
    <property type="molecule type" value="Genomic_DNA"/>
</dbReference>
<keyword evidence="1" id="KW-0175">Coiled coil</keyword>
<gene>
    <name evidence="4" type="ORF">DGG96_05310</name>
    <name evidence="5" type="ORF">ELY20_07050</name>
</gene>
<dbReference type="RefSeq" id="WP_110141926.1">
    <property type="nucleotide sequence ID" value="NZ_QHJG01000007.1"/>
</dbReference>
<dbReference type="OrthoDB" id="5653214at2"/>
<evidence type="ECO:0000313" key="5">
    <source>
        <dbReference type="EMBL" id="RUR23360.1"/>
    </source>
</evidence>
<feature type="transmembrane region" description="Helical" evidence="3">
    <location>
        <begin position="120"/>
        <end position="136"/>
    </location>
</feature>
<organism evidence="4 6">
    <name type="scientific">Legionella qingyii</name>
    <dbReference type="NCBI Taxonomy" id="2184757"/>
    <lineage>
        <taxon>Bacteria</taxon>
        <taxon>Pseudomonadati</taxon>
        <taxon>Pseudomonadota</taxon>
        <taxon>Gammaproteobacteria</taxon>
        <taxon>Legionellales</taxon>
        <taxon>Legionellaceae</taxon>
        <taxon>Legionella</taxon>
    </lineage>
</organism>
<dbReference type="Proteomes" id="UP000287374">
    <property type="component" value="Unassembled WGS sequence"/>
</dbReference>
<accession>A0A317U3C5</accession>
<proteinExistence type="predicted"/>
<evidence type="ECO:0008006" key="8">
    <source>
        <dbReference type="Google" id="ProtNLM"/>
    </source>
</evidence>
<feature type="region of interest" description="Disordered" evidence="2">
    <location>
        <begin position="380"/>
        <end position="413"/>
    </location>
</feature>
<feature type="transmembrane region" description="Helical" evidence="3">
    <location>
        <begin position="142"/>
        <end position="164"/>
    </location>
</feature>
<protein>
    <recommendedName>
        <fullName evidence="8">Coiled-coil protein</fullName>
    </recommendedName>
</protein>
<keyword evidence="7" id="KW-1185">Reference proteome</keyword>
<dbReference type="AlphaFoldDB" id="A0A317U3C5"/>
<name>A0A317U3C5_9GAMM</name>
<keyword evidence="3" id="KW-0472">Membrane</keyword>
<feature type="coiled-coil region" evidence="1">
    <location>
        <begin position="173"/>
        <end position="244"/>
    </location>
</feature>
<reference evidence="5 7" key="2">
    <citation type="submission" date="2018-12" db="EMBL/GenBank/DDBJ databases">
        <title>Legionella sp,whole genome shotgun sequence.</title>
        <authorList>
            <person name="Wu H."/>
        </authorList>
    </citation>
    <scope>NUCLEOTIDE SEQUENCE [LARGE SCALE GENOMIC DNA]</scope>
    <source>
        <strain evidence="5">Km489</strain>
        <strain evidence="7">km489</strain>
    </source>
</reference>
<evidence type="ECO:0000313" key="4">
    <source>
        <dbReference type="EMBL" id="PWY56544.1"/>
    </source>
</evidence>
<feature type="compositionally biased region" description="Acidic residues" evidence="2">
    <location>
        <begin position="403"/>
        <end position="413"/>
    </location>
</feature>
<keyword evidence="3" id="KW-1133">Transmembrane helix</keyword>
<sequence length="413" mass="45562">MFFDENEIELEDFSIKHLRKKLKSMKGTKASKKSIAQSILKILPFFNKFIDSAEGAGSTITSMVQIQGHLTHASEAAGSAFLIIRVVNAAIDFIRIPCIYIAAYIANQESPITLSRNARFLYSAVLLGLTITALAFPPSAPIIALVLSIAALGLSVVTLAKLYYKRYEVKDQLAQIEKDIDIKKNRIAALIDSLEQLEGEAKKAKLEGQRENFNNLKDKIKTERHEIQEQLNELQKLYDNQEIGKEKLAKLGTIATLDKTAGVAFTSLALIGAIVSLVFPPAGLPIIAAAASLAAIYVIGRVTYPIFKFLAEKIVNASTPKTEFAKKDEDQGAKDDLTENEIEIETSASKVKRDMDKIMEDAERLKKIVAKFPITNTHAESEVTIPAPTLKTTSAKKKKSDEELQEEDEHPSM</sequence>
<evidence type="ECO:0000313" key="6">
    <source>
        <dbReference type="Proteomes" id="UP000247152"/>
    </source>
</evidence>
<dbReference type="EMBL" id="RZGX01000008">
    <property type="protein sequence ID" value="RUR23360.1"/>
    <property type="molecule type" value="Genomic_DNA"/>
</dbReference>
<dbReference type="Proteomes" id="UP000247152">
    <property type="component" value="Unassembled WGS sequence"/>
</dbReference>
<evidence type="ECO:0000256" key="3">
    <source>
        <dbReference type="SAM" id="Phobius"/>
    </source>
</evidence>
<keyword evidence="3" id="KW-0812">Transmembrane</keyword>